<dbReference type="WBParaSite" id="nRc.2.0.1.t44582-RA">
    <property type="protein sequence ID" value="nRc.2.0.1.t44582-RA"/>
    <property type="gene ID" value="nRc.2.0.1.g44582"/>
</dbReference>
<keyword evidence="1" id="KW-1185">Reference proteome</keyword>
<sequence>MLKKDTTIQDLSTAILDRIDCLSREITYLEEDIDVYERLRDMITTCIKNQMCATKESDLKDQLATLKTCRDQNSAEADKVLTIQRKLLMIDLVMMSLKLNSKLQCATLVYGKAWLPGEEFLVDRTRKFTPDISVISQDEEILN</sequence>
<organism evidence="1 2">
    <name type="scientific">Romanomermis culicivorax</name>
    <name type="common">Nematode worm</name>
    <dbReference type="NCBI Taxonomy" id="13658"/>
    <lineage>
        <taxon>Eukaryota</taxon>
        <taxon>Metazoa</taxon>
        <taxon>Ecdysozoa</taxon>
        <taxon>Nematoda</taxon>
        <taxon>Enoplea</taxon>
        <taxon>Dorylaimia</taxon>
        <taxon>Mermithida</taxon>
        <taxon>Mermithoidea</taxon>
        <taxon>Mermithidae</taxon>
        <taxon>Romanomermis</taxon>
    </lineage>
</organism>
<proteinExistence type="predicted"/>
<reference evidence="2" key="1">
    <citation type="submission" date="2022-11" db="UniProtKB">
        <authorList>
            <consortium name="WormBaseParasite"/>
        </authorList>
    </citation>
    <scope>IDENTIFICATION</scope>
</reference>
<dbReference type="Proteomes" id="UP000887565">
    <property type="component" value="Unplaced"/>
</dbReference>
<evidence type="ECO:0000313" key="2">
    <source>
        <dbReference type="WBParaSite" id="nRc.2.0.1.t44582-RA"/>
    </source>
</evidence>
<accession>A0A915L0J1</accession>
<protein>
    <submittedName>
        <fullName evidence="2">Uncharacterized protein</fullName>
    </submittedName>
</protein>
<dbReference type="AlphaFoldDB" id="A0A915L0J1"/>
<name>A0A915L0J1_ROMCU</name>
<evidence type="ECO:0000313" key="1">
    <source>
        <dbReference type="Proteomes" id="UP000887565"/>
    </source>
</evidence>